<dbReference type="AlphaFoldDB" id="L8H0L6"/>
<dbReference type="OMA" id="HMPWFFV"/>
<gene>
    <name evidence="2" type="ORF">ACA1_371590</name>
</gene>
<dbReference type="PANTHER" id="PTHR45824">
    <property type="entry name" value="GH16843P"/>
    <property type="match status" value="1"/>
</dbReference>
<reference evidence="2 3" key="1">
    <citation type="journal article" date="2013" name="Genome Biol.">
        <title>Genome of Acanthamoeba castellanii highlights extensive lateral gene transfer and early evolution of tyrosine kinase signaling.</title>
        <authorList>
            <person name="Clarke M."/>
            <person name="Lohan A.J."/>
            <person name="Liu B."/>
            <person name="Lagkouvardos I."/>
            <person name="Roy S."/>
            <person name="Zafar N."/>
            <person name="Bertelli C."/>
            <person name="Schilde C."/>
            <person name="Kianianmomeni A."/>
            <person name="Burglin T.R."/>
            <person name="Frech C."/>
            <person name="Turcotte B."/>
            <person name="Kopec K.O."/>
            <person name="Synnott J.M."/>
            <person name="Choo C."/>
            <person name="Paponov I."/>
            <person name="Finkler A."/>
            <person name="Soon Heng Tan C."/>
            <person name="Hutchins A.P."/>
            <person name="Weinmeier T."/>
            <person name="Rattei T."/>
            <person name="Chu J.S."/>
            <person name="Gimenez G."/>
            <person name="Irimia M."/>
            <person name="Rigden D.J."/>
            <person name="Fitzpatrick D.A."/>
            <person name="Lorenzo-Morales J."/>
            <person name="Bateman A."/>
            <person name="Chiu C.H."/>
            <person name="Tang P."/>
            <person name="Hegemann P."/>
            <person name="Fromm H."/>
            <person name="Raoult D."/>
            <person name="Greub G."/>
            <person name="Miranda-Saavedra D."/>
            <person name="Chen N."/>
            <person name="Nash P."/>
            <person name="Ginger M.L."/>
            <person name="Horn M."/>
            <person name="Schaap P."/>
            <person name="Caler L."/>
            <person name="Loftus B."/>
        </authorList>
    </citation>
    <scope>NUCLEOTIDE SEQUENCE [LARGE SCALE GENOMIC DNA]</scope>
    <source>
        <strain evidence="2 3">Neff</strain>
    </source>
</reference>
<dbReference type="InterPro" id="IPR001251">
    <property type="entry name" value="CRAL-TRIO_dom"/>
</dbReference>
<dbReference type="InterPro" id="IPR036865">
    <property type="entry name" value="CRAL-TRIO_dom_sf"/>
</dbReference>
<dbReference type="EMBL" id="KB007960">
    <property type="protein sequence ID" value="ELR18313.1"/>
    <property type="molecule type" value="Genomic_DNA"/>
</dbReference>
<dbReference type="Gene3D" id="3.40.525.10">
    <property type="entry name" value="CRAL-TRIO lipid binding domain"/>
    <property type="match status" value="1"/>
</dbReference>
<dbReference type="InterPro" id="IPR052578">
    <property type="entry name" value="PI_Transfer_CRAL-TRIO"/>
</dbReference>
<dbReference type="SUPFAM" id="SSF52087">
    <property type="entry name" value="CRAL/TRIO domain"/>
    <property type="match status" value="1"/>
</dbReference>
<dbReference type="PROSITE" id="PS50191">
    <property type="entry name" value="CRAL_TRIO"/>
    <property type="match status" value="1"/>
</dbReference>
<keyword evidence="3" id="KW-1185">Reference proteome</keyword>
<organism evidence="2 3">
    <name type="scientific">Acanthamoeba castellanii (strain ATCC 30010 / Neff)</name>
    <dbReference type="NCBI Taxonomy" id="1257118"/>
    <lineage>
        <taxon>Eukaryota</taxon>
        <taxon>Amoebozoa</taxon>
        <taxon>Discosea</taxon>
        <taxon>Longamoebia</taxon>
        <taxon>Centramoebida</taxon>
        <taxon>Acanthamoebidae</taxon>
        <taxon>Acanthamoeba</taxon>
    </lineage>
</organism>
<dbReference type="PANTHER" id="PTHR45824:SF29">
    <property type="entry name" value="GH16843P"/>
    <property type="match status" value="1"/>
</dbReference>
<protein>
    <submittedName>
        <fullName evidence="2">CRAL/TRIO domain containing protein</fullName>
    </submittedName>
</protein>
<dbReference type="RefSeq" id="XP_004340333.1">
    <property type="nucleotide sequence ID" value="XM_004340285.1"/>
</dbReference>
<dbReference type="VEuPathDB" id="AmoebaDB:ACA1_371590"/>
<dbReference type="Proteomes" id="UP000011083">
    <property type="component" value="Unassembled WGS sequence"/>
</dbReference>
<proteinExistence type="predicted"/>
<dbReference type="Pfam" id="PF00650">
    <property type="entry name" value="CRAL_TRIO"/>
    <property type="match status" value="1"/>
</dbReference>
<evidence type="ECO:0000259" key="1">
    <source>
        <dbReference type="PROSITE" id="PS50191"/>
    </source>
</evidence>
<dbReference type="GO" id="GO:0008526">
    <property type="term" value="F:phosphatidylinositol transfer activity"/>
    <property type="evidence" value="ECO:0007669"/>
    <property type="project" value="TreeGrafter"/>
</dbReference>
<evidence type="ECO:0000313" key="3">
    <source>
        <dbReference type="Proteomes" id="UP000011083"/>
    </source>
</evidence>
<feature type="domain" description="CRAL-TRIO" evidence="1">
    <location>
        <begin position="37"/>
        <end position="201"/>
    </location>
</feature>
<dbReference type="SMART" id="SM00516">
    <property type="entry name" value="SEC14"/>
    <property type="match status" value="1"/>
</dbReference>
<name>L8H0L6_ACACF</name>
<dbReference type="GeneID" id="14918954"/>
<accession>L8H0L6</accession>
<dbReference type="KEGG" id="acan:ACA1_371590"/>
<dbReference type="OrthoDB" id="75724at2759"/>
<dbReference type="CDD" id="cd00170">
    <property type="entry name" value="SEC14"/>
    <property type="match status" value="1"/>
</dbReference>
<evidence type="ECO:0000313" key="2">
    <source>
        <dbReference type="EMBL" id="ELR18313.1"/>
    </source>
</evidence>
<sequence length="209" mass="24115">MLLRYVRARSTLDESIAILKTTIEWRAENKPEEMRLQKASFESVLKSGLVYWHKHDKQGRPCVVVFPRQHFPGKTTLECTYQACVYFLESARNKVINEGGPSQYVLIYDMKDFSFTKNMDVEAIRKLSKLQDVYPELLGAAYLINTPWLVSTLMKLLYAVMTKQTMAKVKLLSGNGKEELREYFDEDCLLPEHGGTSDYVYQYDPSSDA</sequence>